<keyword evidence="8" id="KW-0460">Magnesium</keyword>
<dbReference type="GO" id="GO:0006098">
    <property type="term" value="P:pentose-phosphate shunt"/>
    <property type="evidence" value="ECO:0007669"/>
    <property type="project" value="TreeGrafter"/>
</dbReference>
<evidence type="ECO:0000256" key="6">
    <source>
        <dbReference type="ARBA" id="ARBA00022679"/>
    </source>
</evidence>
<dbReference type="GO" id="GO:0005829">
    <property type="term" value="C:cytosol"/>
    <property type="evidence" value="ECO:0007669"/>
    <property type="project" value="TreeGrafter"/>
</dbReference>
<reference evidence="12 13" key="1">
    <citation type="submission" date="2017-11" db="EMBL/GenBank/DDBJ databases">
        <title>Evolution of Phototrophy in the Chloroflexi Phylum Driven by Horizontal Gene Transfer.</title>
        <authorList>
            <person name="Ward L.M."/>
            <person name="Hemp J."/>
            <person name="Shih P.M."/>
            <person name="Mcglynn S.E."/>
            <person name="Fischer W."/>
        </authorList>
    </citation>
    <scope>NUCLEOTIDE SEQUENCE [LARGE SCALE GENOMIC DNA]</scope>
    <source>
        <strain evidence="12">JP3_13</strain>
    </source>
</reference>
<dbReference type="FunFam" id="3.40.50.920:FF:000003">
    <property type="entry name" value="Transketolase"/>
    <property type="match status" value="1"/>
</dbReference>
<keyword evidence="7" id="KW-0479">Metal-binding</keyword>
<feature type="non-terminal residue" evidence="12">
    <location>
        <position position="1"/>
    </location>
</feature>
<dbReference type="SUPFAM" id="SSF52922">
    <property type="entry name" value="TK C-terminal domain-like"/>
    <property type="match status" value="1"/>
</dbReference>
<evidence type="ECO:0000256" key="2">
    <source>
        <dbReference type="ARBA" id="ARBA00001964"/>
    </source>
</evidence>
<comment type="caution">
    <text evidence="12">The sequence shown here is derived from an EMBL/GenBank/DDBJ whole genome shotgun (WGS) entry which is preliminary data.</text>
</comment>
<evidence type="ECO:0000313" key="12">
    <source>
        <dbReference type="EMBL" id="PJF34045.1"/>
    </source>
</evidence>
<name>A0A2M8P904_9CHLR</name>
<dbReference type="Pfam" id="PF22613">
    <property type="entry name" value="Transketolase_C_1"/>
    <property type="match status" value="1"/>
</dbReference>
<protein>
    <recommendedName>
        <fullName evidence="5">transketolase</fullName>
        <ecNumber evidence="5">2.2.1.1</ecNumber>
    </recommendedName>
</protein>
<evidence type="ECO:0000256" key="10">
    <source>
        <dbReference type="ARBA" id="ARBA00049473"/>
    </source>
</evidence>
<evidence type="ECO:0000256" key="7">
    <source>
        <dbReference type="ARBA" id="ARBA00022723"/>
    </source>
</evidence>
<evidence type="ECO:0000256" key="9">
    <source>
        <dbReference type="ARBA" id="ARBA00023052"/>
    </source>
</evidence>
<comment type="similarity">
    <text evidence="3">Belongs to the transketolase family.</text>
</comment>
<organism evidence="12 13">
    <name type="scientific">Candidatus Thermofonsia Clade 1 bacterium</name>
    <dbReference type="NCBI Taxonomy" id="2364210"/>
    <lineage>
        <taxon>Bacteria</taxon>
        <taxon>Bacillati</taxon>
        <taxon>Chloroflexota</taxon>
        <taxon>Candidatus Thermofontia</taxon>
        <taxon>Candidatus Thermofonsia Clade 1</taxon>
    </lineage>
</organism>
<keyword evidence="9" id="KW-0786">Thiamine pyrophosphate</keyword>
<evidence type="ECO:0000256" key="3">
    <source>
        <dbReference type="ARBA" id="ARBA00007131"/>
    </source>
</evidence>
<evidence type="ECO:0000313" key="13">
    <source>
        <dbReference type="Proteomes" id="UP000229681"/>
    </source>
</evidence>
<dbReference type="InterPro" id="IPR033247">
    <property type="entry name" value="Transketolase_fam"/>
</dbReference>
<dbReference type="GO" id="GO:0046872">
    <property type="term" value="F:metal ion binding"/>
    <property type="evidence" value="ECO:0007669"/>
    <property type="project" value="UniProtKB-KW"/>
</dbReference>
<comment type="subunit">
    <text evidence="4">Homodimer.</text>
</comment>
<dbReference type="InterPro" id="IPR055152">
    <property type="entry name" value="Transketolase-like_C_2"/>
</dbReference>
<dbReference type="Gene3D" id="3.40.50.920">
    <property type="match status" value="1"/>
</dbReference>
<evidence type="ECO:0000256" key="4">
    <source>
        <dbReference type="ARBA" id="ARBA00011738"/>
    </source>
</evidence>
<feature type="domain" description="Transketolase-like C-terminal" evidence="11">
    <location>
        <begin position="3"/>
        <end position="116"/>
    </location>
</feature>
<proteinExistence type="inferred from homology"/>
<dbReference type="PANTHER" id="PTHR43522">
    <property type="entry name" value="TRANSKETOLASE"/>
    <property type="match status" value="1"/>
</dbReference>
<sequence>ARGAYIKAEAVGGAPEVILIATGSEVSLIMAAHKMLNEMGIRARAVSMPSFELFEAQDEGYKESVLPSSVTARVAVEAGVPFGWHRYVGTRGKIIALERFGASAPQEVVFRELGLTAEAVVAAARELLGR</sequence>
<comment type="catalytic activity">
    <reaction evidence="10">
        <text>D-sedoheptulose 7-phosphate + D-glyceraldehyde 3-phosphate = aldehydo-D-ribose 5-phosphate + D-xylulose 5-phosphate</text>
        <dbReference type="Rhea" id="RHEA:10508"/>
        <dbReference type="ChEBI" id="CHEBI:57483"/>
        <dbReference type="ChEBI" id="CHEBI:57737"/>
        <dbReference type="ChEBI" id="CHEBI:58273"/>
        <dbReference type="ChEBI" id="CHEBI:59776"/>
        <dbReference type="EC" id="2.2.1.1"/>
    </reaction>
</comment>
<keyword evidence="6" id="KW-0808">Transferase</keyword>
<dbReference type="PANTHER" id="PTHR43522:SF2">
    <property type="entry name" value="TRANSKETOLASE 1-RELATED"/>
    <property type="match status" value="1"/>
</dbReference>
<evidence type="ECO:0000259" key="11">
    <source>
        <dbReference type="Pfam" id="PF22613"/>
    </source>
</evidence>
<dbReference type="Proteomes" id="UP000229681">
    <property type="component" value="Unassembled WGS sequence"/>
</dbReference>
<evidence type="ECO:0000256" key="5">
    <source>
        <dbReference type="ARBA" id="ARBA00013152"/>
    </source>
</evidence>
<dbReference type="InterPro" id="IPR009014">
    <property type="entry name" value="Transketo_C/PFOR_II"/>
</dbReference>
<comment type="cofactor">
    <cofactor evidence="2">
        <name>thiamine diphosphate</name>
        <dbReference type="ChEBI" id="CHEBI:58937"/>
    </cofactor>
</comment>
<dbReference type="EMBL" id="PGTM01000630">
    <property type="protein sequence ID" value="PJF34045.1"/>
    <property type="molecule type" value="Genomic_DNA"/>
</dbReference>
<comment type="cofactor">
    <cofactor evidence="1">
        <name>Mg(2+)</name>
        <dbReference type="ChEBI" id="CHEBI:18420"/>
    </cofactor>
</comment>
<dbReference type="AlphaFoldDB" id="A0A2M8P904"/>
<evidence type="ECO:0000256" key="1">
    <source>
        <dbReference type="ARBA" id="ARBA00001946"/>
    </source>
</evidence>
<dbReference type="EC" id="2.2.1.1" evidence="5"/>
<evidence type="ECO:0000256" key="8">
    <source>
        <dbReference type="ARBA" id="ARBA00022842"/>
    </source>
</evidence>
<accession>A0A2M8P904</accession>
<dbReference type="GO" id="GO:0004802">
    <property type="term" value="F:transketolase activity"/>
    <property type="evidence" value="ECO:0007669"/>
    <property type="project" value="UniProtKB-EC"/>
</dbReference>
<gene>
    <name evidence="12" type="ORF">CUN49_17080</name>
</gene>